<evidence type="ECO:0000259" key="1">
    <source>
        <dbReference type="Pfam" id="PF24551"/>
    </source>
</evidence>
<dbReference type="Proteomes" id="UP000502331">
    <property type="component" value="Chromosome"/>
</dbReference>
<sequence>MLSFSDVTPGERIVVRYRLSVDAAGVGGRFSDALGELQAVTDESISVQTRSDLVVIPRSMITHAKLVPPAPARRRPRTPRN</sequence>
<proteinExistence type="predicted"/>
<feature type="domain" description="Histone acetyltransferase Rv0428c-like SH3" evidence="1">
    <location>
        <begin position="8"/>
        <end position="55"/>
    </location>
</feature>
<keyword evidence="3" id="KW-1185">Reference proteome</keyword>
<name>A0A6H0SF70_9MICC</name>
<gene>
    <name evidence="2" type="ORF">D3791_02220</name>
</gene>
<evidence type="ECO:0000313" key="2">
    <source>
        <dbReference type="EMBL" id="QIV86038.1"/>
    </source>
</evidence>
<reference evidence="2 3" key="1">
    <citation type="submission" date="2018-09" db="EMBL/GenBank/DDBJ databases">
        <title>Glutamicibacter mishrai S5-52T (LMG 29155T = KCTC 39846T).</title>
        <authorList>
            <person name="Das S.K."/>
        </authorList>
    </citation>
    <scope>NUCLEOTIDE SEQUENCE [LARGE SCALE GENOMIC DNA]</scope>
    <source>
        <strain evidence="2 3">S5-52</strain>
    </source>
</reference>
<evidence type="ECO:0000313" key="3">
    <source>
        <dbReference type="Proteomes" id="UP000502331"/>
    </source>
</evidence>
<dbReference type="InterPro" id="IPR056934">
    <property type="entry name" value="SH3_Rv0428c"/>
</dbReference>
<dbReference type="Pfam" id="PF24551">
    <property type="entry name" value="SH3_Rv0428c"/>
    <property type="match status" value="1"/>
</dbReference>
<protein>
    <recommendedName>
        <fullName evidence="1">Histone acetyltransferase Rv0428c-like SH3 domain-containing protein</fullName>
    </recommendedName>
</protein>
<organism evidence="2 3">
    <name type="scientific">Glutamicibacter mishrai</name>
    <dbReference type="NCBI Taxonomy" id="1775880"/>
    <lineage>
        <taxon>Bacteria</taxon>
        <taxon>Bacillati</taxon>
        <taxon>Actinomycetota</taxon>
        <taxon>Actinomycetes</taxon>
        <taxon>Micrococcales</taxon>
        <taxon>Micrococcaceae</taxon>
        <taxon>Glutamicibacter</taxon>
    </lineage>
</organism>
<dbReference type="EMBL" id="CP032549">
    <property type="protein sequence ID" value="QIV86038.1"/>
    <property type="molecule type" value="Genomic_DNA"/>
</dbReference>
<dbReference type="AlphaFoldDB" id="A0A6H0SF70"/>
<dbReference type="RefSeq" id="WP_172511173.1">
    <property type="nucleotide sequence ID" value="NZ_CP032549.1"/>
</dbReference>
<accession>A0A6H0SF70</accession>